<reference evidence="1" key="2">
    <citation type="submission" date="2019-01" db="UniProtKB">
        <authorList>
            <consortium name="EnsemblPlants"/>
        </authorList>
    </citation>
    <scope>IDENTIFICATION</scope>
    <source>
        <strain evidence="1">cv. Heinz 1706</strain>
    </source>
</reference>
<keyword evidence="2" id="KW-1185">Reference proteome</keyword>
<proteinExistence type="predicted"/>
<name>A0A3Q7G9M3_SOLLC</name>
<accession>A0A3Q7G9M3</accession>
<dbReference type="Proteomes" id="UP000004994">
    <property type="component" value="Chromosome 3"/>
</dbReference>
<reference evidence="1" key="1">
    <citation type="journal article" date="2012" name="Nature">
        <title>The tomato genome sequence provides insights into fleshy fruit evolution.</title>
        <authorList>
            <consortium name="Tomato Genome Consortium"/>
        </authorList>
    </citation>
    <scope>NUCLEOTIDE SEQUENCE [LARGE SCALE GENOMIC DNA]</scope>
    <source>
        <strain evidence="1">cv. Heinz 1706</strain>
    </source>
</reference>
<organism evidence="1">
    <name type="scientific">Solanum lycopersicum</name>
    <name type="common">Tomato</name>
    <name type="synonym">Lycopersicon esculentum</name>
    <dbReference type="NCBI Taxonomy" id="4081"/>
    <lineage>
        <taxon>Eukaryota</taxon>
        <taxon>Viridiplantae</taxon>
        <taxon>Streptophyta</taxon>
        <taxon>Embryophyta</taxon>
        <taxon>Tracheophyta</taxon>
        <taxon>Spermatophyta</taxon>
        <taxon>Magnoliopsida</taxon>
        <taxon>eudicotyledons</taxon>
        <taxon>Gunneridae</taxon>
        <taxon>Pentapetalae</taxon>
        <taxon>asterids</taxon>
        <taxon>lamiids</taxon>
        <taxon>Solanales</taxon>
        <taxon>Solanaceae</taxon>
        <taxon>Solanoideae</taxon>
        <taxon>Solaneae</taxon>
        <taxon>Solanum</taxon>
        <taxon>Solanum subgen. Lycopersicon</taxon>
    </lineage>
</organism>
<dbReference type="Gramene" id="Solyc03g082455.1.1">
    <property type="protein sequence ID" value="Solyc03g082455.1.1.1"/>
    <property type="gene ID" value="Solyc03g082455.1"/>
</dbReference>
<protein>
    <submittedName>
        <fullName evidence="1">Uncharacterized protein</fullName>
    </submittedName>
</protein>
<dbReference type="EnsemblPlants" id="Solyc03g082455.1.1">
    <property type="protein sequence ID" value="Solyc03g082455.1.1.1"/>
    <property type="gene ID" value="Solyc03g082455.1"/>
</dbReference>
<sequence length="102" mass="11960">MTYGQSLYFMHMHILKNNVDIPQVWVTTGLLTRLDRGMANTQENQMRESGNSPWRIINQNSVERRYARGERTNWQDYGKLQIDERHTSVTKTAALEHNTAHT</sequence>
<dbReference type="InParanoid" id="A0A3Q7G9M3"/>
<dbReference type="AlphaFoldDB" id="A0A3Q7G9M3"/>
<evidence type="ECO:0000313" key="1">
    <source>
        <dbReference type="EnsemblPlants" id="Solyc03g082455.1.1.1"/>
    </source>
</evidence>
<evidence type="ECO:0000313" key="2">
    <source>
        <dbReference type="Proteomes" id="UP000004994"/>
    </source>
</evidence>